<feature type="transmembrane region" description="Helical" evidence="7">
    <location>
        <begin position="106"/>
        <end position="125"/>
    </location>
</feature>
<keyword evidence="6 7" id="KW-0472">Membrane</keyword>
<dbReference type="PANTHER" id="PTHR43163:SF6">
    <property type="entry name" value="DIPEPTIDE TRANSPORT SYSTEM PERMEASE PROTEIN DPPB-RELATED"/>
    <property type="match status" value="1"/>
</dbReference>
<dbReference type="Pfam" id="PF19300">
    <property type="entry name" value="BPD_transp_1_N"/>
    <property type="match status" value="1"/>
</dbReference>
<dbReference type="InterPro" id="IPR000515">
    <property type="entry name" value="MetI-like"/>
</dbReference>
<keyword evidence="5 7" id="KW-1133">Transmembrane helix</keyword>
<keyword evidence="3" id="KW-1003">Cell membrane</keyword>
<gene>
    <name evidence="9" type="ORF">DEQ80_01980</name>
</gene>
<proteinExistence type="inferred from homology"/>
<sequence length="340" mass="38360">MSASLRNFLITRILLTIPMVLILITMVFIIMRVLPGDPIRSQLGPKISEAQANELRERLGLNRPLYQQYFDFLWKMIRLDFGTALTQGERPIKDELGERLPATLELTIPSMLFTATFGILLGAFAAKNRKKPIDFAIRLFSIVIYSIPIFFMGLIFQIIFSVRLPILPLAGRMNTLLLTSFKPITNFYVIDSILTGNWPALGSALAHLVMPSVTLGLALTGVYIRLTRINMIEMLQSDFITAGRARGLPEPRLVYRHALRNTFIPIMTLIGLEFAILLAGAVLTETTFSWPGMGRYLVERIQLRDYTAVQATIGVFALFVGLITLVMDVLYAFIDPRIRY</sequence>
<evidence type="ECO:0000256" key="2">
    <source>
        <dbReference type="ARBA" id="ARBA00022448"/>
    </source>
</evidence>
<comment type="subcellular location">
    <subcellularLocation>
        <location evidence="1 7">Cell membrane</location>
        <topology evidence="1 7">Multi-pass membrane protein</topology>
    </subcellularLocation>
</comment>
<feature type="transmembrane region" description="Helical" evidence="7">
    <location>
        <begin position="137"/>
        <end position="160"/>
    </location>
</feature>
<dbReference type="Proteomes" id="UP000264141">
    <property type="component" value="Unassembled WGS sequence"/>
</dbReference>
<comment type="similarity">
    <text evidence="7">Belongs to the binding-protein-dependent transport system permease family.</text>
</comment>
<keyword evidence="4 7" id="KW-0812">Transmembrane</keyword>
<evidence type="ECO:0000256" key="5">
    <source>
        <dbReference type="ARBA" id="ARBA00022989"/>
    </source>
</evidence>
<dbReference type="InterPro" id="IPR045621">
    <property type="entry name" value="BPD_transp_1_N"/>
</dbReference>
<feature type="transmembrane region" description="Helical" evidence="7">
    <location>
        <begin position="262"/>
        <end position="283"/>
    </location>
</feature>
<organism evidence="9 10">
    <name type="scientific">Anaerolinea thermolimosa</name>
    <dbReference type="NCBI Taxonomy" id="229919"/>
    <lineage>
        <taxon>Bacteria</taxon>
        <taxon>Bacillati</taxon>
        <taxon>Chloroflexota</taxon>
        <taxon>Anaerolineae</taxon>
        <taxon>Anaerolineales</taxon>
        <taxon>Anaerolineaceae</taxon>
        <taxon>Anaerolinea</taxon>
    </lineage>
</organism>
<name>A0A3D1JG76_9CHLR</name>
<dbReference type="STRING" id="229919.GCA_001050195_03011"/>
<dbReference type="GO" id="GO:0055085">
    <property type="term" value="P:transmembrane transport"/>
    <property type="evidence" value="ECO:0007669"/>
    <property type="project" value="InterPro"/>
</dbReference>
<feature type="domain" description="ABC transmembrane type-1" evidence="8">
    <location>
        <begin position="100"/>
        <end position="331"/>
    </location>
</feature>
<dbReference type="InterPro" id="IPR035906">
    <property type="entry name" value="MetI-like_sf"/>
</dbReference>
<dbReference type="SUPFAM" id="SSF161098">
    <property type="entry name" value="MetI-like"/>
    <property type="match status" value="1"/>
</dbReference>
<dbReference type="CDD" id="cd06261">
    <property type="entry name" value="TM_PBP2"/>
    <property type="match status" value="1"/>
</dbReference>
<dbReference type="Gene3D" id="1.10.3720.10">
    <property type="entry name" value="MetI-like"/>
    <property type="match status" value="1"/>
</dbReference>
<feature type="transmembrane region" description="Helical" evidence="7">
    <location>
        <begin position="12"/>
        <end position="34"/>
    </location>
</feature>
<dbReference type="OrthoDB" id="9772184at2"/>
<dbReference type="PANTHER" id="PTHR43163">
    <property type="entry name" value="DIPEPTIDE TRANSPORT SYSTEM PERMEASE PROTEIN DPPB-RELATED"/>
    <property type="match status" value="1"/>
</dbReference>
<evidence type="ECO:0000256" key="4">
    <source>
        <dbReference type="ARBA" id="ARBA00022692"/>
    </source>
</evidence>
<evidence type="ECO:0000256" key="7">
    <source>
        <dbReference type="RuleBase" id="RU363032"/>
    </source>
</evidence>
<feature type="transmembrane region" description="Helical" evidence="7">
    <location>
        <begin position="313"/>
        <end position="334"/>
    </location>
</feature>
<dbReference type="PROSITE" id="PS50928">
    <property type="entry name" value="ABC_TM1"/>
    <property type="match status" value="1"/>
</dbReference>
<evidence type="ECO:0000313" key="9">
    <source>
        <dbReference type="EMBL" id="HCE16606.1"/>
    </source>
</evidence>
<protein>
    <submittedName>
        <fullName evidence="9">ABC transporter permease</fullName>
    </submittedName>
</protein>
<dbReference type="AlphaFoldDB" id="A0A3D1JG76"/>
<evidence type="ECO:0000256" key="1">
    <source>
        <dbReference type="ARBA" id="ARBA00004651"/>
    </source>
</evidence>
<reference evidence="9 10" key="1">
    <citation type="journal article" date="2018" name="Nat. Biotechnol.">
        <title>A standardized bacterial taxonomy based on genome phylogeny substantially revises the tree of life.</title>
        <authorList>
            <person name="Parks D.H."/>
            <person name="Chuvochina M."/>
            <person name="Waite D.W."/>
            <person name="Rinke C."/>
            <person name="Skarshewski A."/>
            <person name="Chaumeil P.A."/>
            <person name="Hugenholtz P."/>
        </authorList>
    </citation>
    <scope>NUCLEOTIDE SEQUENCE [LARGE SCALE GENOMIC DNA]</scope>
    <source>
        <strain evidence="9">UBA8781</strain>
    </source>
</reference>
<dbReference type="RefSeq" id="WP_062195581.1">
    <property type="nucleotide sequence ID" value="NZ_DF967965.1"/>
</dbReference>
<evidence type="ECO:0000256" key="3">
    <source>
        <dbReference type="ARBA" id="ARBA00022475"/>
    </source>
</evidence>
<keyword evidence="2 7" id="KW-0813">Transport</keyword>
<dbReference type="GO" id="GO:0005886">
    <property type="term" value="C:plasma membrane"/>
    <property type="evidence" value="ECO:0007669"/>
    <property type="project" value="UniProtKB-SubCell"/>
</dbReference>
<accession>A0A3D1JG76</accession>
<feature type="transmembrane region" description="Helical" evidence="7">
    <location>
        <begin position="204"/>
        <end position="224"/>
    </location>
</feature>
<dbReference type="Pfam" id="PF00528">
    <property type="entry name" value="BPD_transp_1"/>
    <property type="match status" value="1"/>
</dbReference>
<comment type="caution">
    <text evidence="9">The sequence shown here is derived from an EMBL/GenBank/DDBJ whole genome shotgun (WGS) entry which is preliminary data.</text>
</comment>
<evidence type="ECO:0000256" key="6">
    <source>
        <dbReference type="ARBA" id="ARBA00023136"/>
    </source>
</evidence>
<evidence type="ECO:0000313" key="10">
    <source>
        <dbReference type="Proteomes" id="UP000264141"/>
    </source>
</evidence>
<dbReference type="EMBL" id="DPBP01000008">
    <property type="protein sequence ID" value="HCE16606.1"/>
    <property type="molecule type" value="Genomic_DNA"/>
</dbReference>
<evidence type="ECO:0000259" key="8">
    <source>
        <dbReference type="PROSITE" id="PS50928"/>
    </source>
</evidence>